<sequence>MKKQIVLALLIISSLTTASAQYPTVTIPGSQLRKITSKIIAGQEYDLHISLPSGYESSNKKFPVVYLMDSQWDFPLINSIYGEQYFDGFIPELIIVGVTWGGINPNPDFLRARDYTPTNEPGTKQSGGADQFLDFMKSELFPYIDSNFKTDKENRTLMGCSLGGLFTMYTLFTHTDMFSGYVAATPAIAWDNSVLNQFQKPFAQKTIAKPTRLFMTVGDVERGKENFEKFSAYIQKQKPSNLFASSKVLENTGHSGTKSETYSRGLQFVFERNKLALSSEIQDKYVGVYQFPNGDNLEIKNEKNQLFCSFLNKNKVQLLANTEHHFYATLEFFNIYFDETNSKTTGLRMEVYGKQFLLKKTN</sequence>
<reference evidence="4 5" key="1">
    <citation type="submission" date="2019-07" db="EMBL/GenBank/DDBJ databases">
        <title>Novel species of Flavobacterium.</title>
        <authorList>
            <person name="Liu Q."/>
            <person name="Xin Y.-H."/>
        </authorList>
    </citation>
    <scope>NUCLEOTIDE SEQUENCE [LARGE SCALE GENOMIC DNA]</scope>
    <source>
        <strain evidence="4 5">LB3P56</strain>
    </source>
</reference>
<evidence type="ECO:0000313" key="4">
    <source>
        <dbReference type="EMBL" id="TRX23899.1"/>
    </source>
</evidence>
<dbReference type="InterPro" id="IPR029058">
    <property type="entry name" value="AB_hydrolase_fold"/>
</dbReference>
<evidence type="ECO:0000313" key="5">
    <source>
        <dbReference type="Proteomes" id="UP000318585"/>
    </source>
</evidence>
<dbReference type="Gene3D" id="3.40.50.1820">
    <property type="entry name" value="alpha/beta hydrolase"/>
    <property type="match status" value="1"/>
</dbReference>
<comment type="caution">
    <text evidence="4">The sequence shown here is derived from an EMBL/GenBank/DDBJ whole genome shotgun (WGS) entry which is preliminary data.</text>
</comment>
<dbReference type="RefSeq" id="WP_143390120.1">
    <property type="nucleotide sequence ID" value="NZ_VJZQ01000007.1"/>
</dbReference>
<keyword evidence="2 4" id="KW-0378">Hydrolase</keyword>
<feature type="signal peptide" evidence="3">
    <location>
        <begin position="1"/>
        <end position="20"/>
    </location>
</feature>
<dbReference type="PANTHER" id="PTHR40841:SF2">
    <property type="entry name" value="SIDEROPHORE-DEGRADING ESTERASE (EUROFUNG)"/>
    <property type="match status" value="1"/>
</dbReference>
<name>A0A553CTP2_9FLAO</name>
<evidence type="ECO:0000256" key="2">
    <source>
        <dbReference type="ARBA" id="ARBA00022801"/>
    </source>
</evidence>
<evidence type="ECO:0000256" key="1">
    <source>
        <dbReference type="ARBA" id="ARBA00005622"/>
    </source>
</evidence>
<dbReference type="PANTHER" id="PTHR40841">
    <property type="entry name" value="SIDEROPHORE TRIACETYLFUSARININE C ESTERASE"/>
    <property type="match status" value="1"/>
</dbReference>
<evidence type="ECO:0000256" key="3">
    <source>
        <dbReference type="SAM" id="SignalP"/>
    </source>
</evidence>
<comment type="similarity">
    <text evidence="1">Belongs to the esterase D family.</text>
</comment>
<dbReference type="SUPFAM" id="SSF53474">
    <property type="entry name" value="alpha/beta-Hydrolases"/>
    <property type="match status" value="1"/>
</dbReference>
<feature type="chain" id="PRO_5022157633" evidence="3">
    <location>
        <begin position="21"/>
        <end position="362"/>
    </location>
</feature>
<gene>
    <name evidence="4" type="ORF">FNW17_01600</name>
</gene>
<proteinExistence type="inferred from homology"/>
<keyword evidence="5" id="KW-1185">Reference proteome</keyword>
<organism evidence="4 5">
    <name type="scientific">Flavobacterium franklandianum</name>
    <dbReference type="NCBI Taxonomy" id="2594430"/>
    <lineage>
        <taxon>Bacteria</taxon>
        <taxon>Pseudomonadati</taxon>
        <taxon>Bacteroidota</taxon>
        <taxon>Flavobacteriia</taxon>
        <taxon>Flavobacteriales</taxon>
        <taxon>Flavobacteriaceae</taxon>
        <taxon>Flavobacterium</taxon>
    </lineage>
</organism>
<accession>A0A553CTP2</accession>
<dbReference type="InterPro" id="IPR052558">
    <property type="entry name" value="Siderophore_Hydrolase_D"/>
</dbReference>
<keyword evidence="3" id="KW-0732">Signal</keyword>
<dbReference type="AlphaFoldDB" id="A0A553CTP2"/>
<protein>
    <submittedName>
        <fullName evidence="4">Alpha/beta hydrolase</fullName>
    </submittedName>
</protein>
<dbReference type="OrthoDB" id="9784036at2"/>
<dbReference type="Proteomes" id="UP000318585">
    <property type="component" value="Unassembled WGS sequence"/>
</dbReference>
<dbReference type="GO" id="GO:0016788">
    <property type="term" value="F:hydrolase activity, acting on ester bonds"/>
    <property type="evidence" value="ECO:0007669"/>
    <property type="project" value="TreeGrafter"/>
</dbReference>
<dbReference type="Pfam" id="PF00756">
    <property type="entry name" value="Esterase"/>
    <property type="match status" value="1"/>
</dbReference>
<dbReference type="EMBL" id="VJZR01000001">
    <property type="protein sequence ID" value="TRX23899.1"/>
    <property type="molecule type" value="Genomic_DNA"/>
</dbReference>
<dbReference type="InterPro" id="IPR000801">
    <property type="entry name" value="Esterase-like"/>
</dbReference>